<dbReference type="RefSeq" id="WP_015884578.1">
    <property type="nucleotide sequence ID" value="NC_012669.1"/>
</dbReference>
<sequence length="155" mass="16570">MPTSPSDAVSSAAPGAVDRTAADGAPDVERPTTWRRRLFTVLLVWMVVSFTVGAITKFYPGETFFGAPYSVKFVEWGYPSWFRFVVGGGELVAAAMLISPRSRFLGALLLVVITAGAVVTHWVNGDPVGESASAHVHLVLSLLVAWVARPRRAGA</sequence>
<keyword evidence="2 6" id="KW-0812">Transmembrane</keyword>
<feature type="transmembrane region" description="Helical" evidence="6">
    <location>
        <begin position="38"/>
        <end position="60"/>
    </location>
</feature>
<dbReference type="GO" id="GO:0016020">
    <property type="term" value="C:membrane"/>
    <property type="evidence" value="ECO:0007669"/>
    <property type="project" value="UniProtKB-SubCell"/>
</dbReference>
<evidence type="ECO:0000313" key="8">
    <source>
        <dbReference type="Proteomes" id="UP000007962"/>
    </source>
</evidence>
<dbReference type="AlphaFoldDB" id="C5C5Y3"/>
<evidence type="ECO:0000256" key="4">
    <source>
        <dbReference type="ARBA" id="ARBA00023136"/>
    </source>
</evidence>
<reference evidence="7 8" key="1">
    <citation type="journal article" date="2009" name="Stand. Genomic Sci.">
        <title>Complete genome sequence of Beutenbergia cavernae type strain (HKI 0122).</title>
        <authorList>
            <person name="Land M."/>
            <person name="Pukall R."/>
            <person name="Abt B."/>
            <person name="Goker M."/>
            <person name="Rohde M."/>
            <person name="Glavina Del Rio T."/>
            <person name="Tice H."/>
            <person name="Copeland A."/>
            <person name="Cheng J.F."/>
            <person name="Lucas S."/>
            <person name="Chen F."/>
            <person name="Nolan M."/>
            <person name="Bruce D."/>
            <person name="Goodwin L."/>
            <person name="Pitluck S."/>
            <person name="Ivanova N."/>
            <person name="Mavromatis K."/>
            <person name="Ovchinnikova G."/>
            <person name="Pati A."/>
            <person name="Chen A."/>
            <person name="Palaniappan K."/>
            <person name="Hauser L."/>
            <person name="Chang Y.J."/>
            <person name="Jefferies C.C."/>
            <person name="Saunders E."/>
            <person name="Brettin T."/>
            <person name="Detter J.C."/>
            <person name="Han C."/>
            <person name="Chain P."/>
            <person name="Bristow J."/>
            <person name="Eisen J.A."/>
            <person name="Markowitz V."/>
            <person name="Hugenholtz P."/>
            <person name="Kyrpides N.C."/>
            <person name="Klenk H.P."/>
            <person name="Lapidus A."/>
        </authorList>
    </citation>
    <scope>NUCLEOTIDE SEQUENCE [LARGE SCALE GENOMIC DNA]</scope>
    <source>
        <strain evidence="8">ATCC BAA-8 / DSM 12333 / NBRC 16432</strain>
    </source>
</reference>
<dbReference type="EMBL" id="CP001618">
    <property type="protein sequence ID" value="ACQ82341.1"/>
    <property type="molecule type" value="Genomic_DNA"/>
</dbReference>
<proteinExistence type="predicted"/>
<dbReference type="Proteomes" id="UP000007962">
    <property type="component" value="Chromosome"/>
</dbReference>
<evidence type="ECO:0000256" key="5">
    <source>
        <dbReference type="SAM" id="MobiDB-lite"/>
    </source>
</evidence>
<feature type="transmembrane region" description="Helical" evidence="6">
    <location>
        <begin position="80"/>
        <end position="98"/>
    </location>
</feature>
<dbReference type="eggNOG" id="ENOG5033DXQ">
    <property type="taxonomic scope" value="Bacteria"/>
</dbReference>
<feature type="transmembrane region" description="Helical" evidence="6">
    <location>
        <begin position="129"/>
        <end position="148"/>
    </location>
</feature>
<keyword evidence="4 6" id="KW-0472">Membrane</keyword>
<dbReference type="HOGENOM" id="CLU_1692085_0_0_11"/>
<gene>
    <name evidence="7" type="ordered locus">Bcav_4100</name>
</gene>
<evidence type="ECO:0000256" key="1">
    <source>
        <dbReference type="ARBA" id="ARBA00004141"/>
    </source>
</evidence>
<accession>C5C5Y3</accession>
<evidence type="ECO:0000256" key="6">
    <source>
        <dbReference type="SAM" id="Phobius"/>
    </source>
</evidence>
<evidence type="ECO:0000256" key="3">
    <source>
        <dbReference type="ARBA" id="ARBA00022989"/>
    </source>
</evidence>
<keyword evidence="8" id="KW-1185">Reference proteome</keyword>
<evidence type="ECO:0000256" key="2">
    <source>
        <dbReference type="ARBA" id="ARBA00022692"/>
    </source>
</evidence>
<dbReference type="KEGG" id="bcv:Bcav_4100"/>
<feature type="transmembrane region" description="Helical" evidence="6">
    <location>
        <begin position="105"/>
        <end position="123"/>
    </location>
</feature>
<dbReference type="InterPro" id="IPR032808">
    <property type="entry name" value="DoxX"/>
</dbReference>
<comment type="subcellular location">
    <subcellularLocation>
        <location evidence="1">Membrane</location>
        <topology evidence="1">Multi-pass membrane protein</topology>
    </subcellularLocation>
</comment>
<keyword evidence="3 6" id="KW-1133">Transmembrane helix</keyword>
<feature type="region of interest" description="Disordered" evidence="5">
    <location>
        <begin position="1"/>
        <end position="27"/>
    </location>
</feature>
<name>C5C5Y3_BEUC1</name>
<dbReference type="Pfam" id="PF13564">
    <property type="entry name" value="DoxX_2"/>
    <property type="match status" value="1"/>
</dbReference>
<protein>
    <submittedName>
        <fullName evidence="7">DoxX family protein</fullName>
    </submittedName>
</protein>
<evidence type="ECO:0000313" key="7">
    <source>
        <dbReference type="EMBL" id="ACQ82341.1"/>
    </source>
</evidence>
<organism evidence="7 8">
    <name type="scientific">Beutenbergia cavernae (strain ATCC BAA-8 / DSM 12333 / CCUG 43141 / JCM 11478 / NBRC 16432 / NCIMB 13614 / HKI 0122)</name>
    <dbReference type="NCBI Taxonomy" id="471853"/>
    <lineage>
        <taxon>Bacteria</taxon>
        <taxon>Bacillati</taxon>
        <taxon>Actinomycetota</taxon>
        <taxon>Actinomycetes</taxon>
        <taxon>Micrococcales</taxon>
        <taxon>Beutenbergiaceae</taxon>
        <taxon>Beutenbergia</taxon>
    </lineage>
</organism>